<feature type="chain" id="PRO_5035286203" evidence="6">
    <location>
        <begin position="29"/>
        <end position="975"/>
    </location>
</feature>
<dbReference type="RefSeq" id="WP_207857131.1">
    <property type="nucleotide sequence ID" value="NZ_JAFREP010000003.1"/>
</dbReference>
<keyword evidence="9" id="KW-1185">Reference proteome</keyword>
<keyword evidence="6" id="KW-0732">Signal</keyword>
<dbReference type="GO" id="GO:0046872">
    <property type="term" value="F:metal ion binding"/>
    <property type="evidence" value="ECO:0007669"/>
    <property type="project" value="UniProtKB-KW"/>
</dbReference>
<dbReference type="Gene3D" id="2.60.120.260">
    <property type="entry name" value="Galactose-binding domain-like"/>
    <property type="match status" value="1"/>
</dbReference>
<proteinExistence type="predicted"/>
<dbReference type="InterPro" id="IPR050728">
    <property type="entry name" value="Zinc_Metalloprotease_M4"/>
</dbReference>
<dbReference type="InterPro" id="IPR008979">
    <property type="entry name" value="Galactose-bd-like_sf"/>
</dbReference>
<dbReference type="Proteomes" id="UP000664417">
    <property type="component" value="Unassembled WGS sequence"/>
</dbReference>
<dbReference type="GO" id="GO:0008237">
    <property type="term" value="F:metallopeptidase activity"/>
    <property type="evidence" value="ECO:0007669"/>
    <property type="project" value="UniProtKB-KW"/>
</dbReference>
<comment type="caution">
    <text evidence="8">The sequence shown here is derived from an EMBL/GenBank/DDBJ whole genome shotgun (WGS) entry which is preliminary data.</text>
</comment>
<dbReference type="PANTHER" id="PTHR33794">
    <property type="entry name" value="BACILLOLYSIN"/>
    <property type="match status" value="1"/>
</dbReference>
<accession>A0A8J7PZQ7</accession>
<dbReference type="Pfam" id="PF07504">
    <property type="entry name" value="FTP"/>
    <property type="match status" value="1"/>
</dbReference>
<dbReference type="GO" id="GO:0004252">
    <property type="term" value="F:serine-type endopeptidase activity"/>
    <property type="evidence" value="ECO:0007669"/>
    <property type="project" value="InterPro"/>
</dbReference>
<dbReference type="SUPFAM" id="SSF55486">
    <property type="entry name" value="Metalloproteases ('zincins'), catalytic domain"/>
    <property type="match status" value="1"/>
</dbReference>
<dbReference type="PROSITE" id="PS51829">
    <property type="entry name" value="P_HOMO_B"/>
    <property type="match status" value="1"/>
</dbReference>
<dbReference type="InterPro" id="IPR011096">
    <property type="entry name" value="FTP_domain"/>
</dbReference>
<gene>
    <name evidence="8" type="ORF">J3U88_04560</name>
</gene>
<evidence type="ECO:0000256" key="4">
    <source>
        <dbReference type="ARBA" id="ARBA00022833"/>
    </source>
</evidence>
<feature type="signal peptide" evidence="6">
    <location>
        <begin position="1"/>
        <end position="28"/>
    </location>
</feature>
<dbReference type="GO" id="GO:0006508">
    <property type="term" value="P:proteolysis"/>
    <property type="evidence" value="ECO:0007669"/>
    <property type="project" value="UniProtKB-KW"/>
</dbReference>
<evidence type="ECO:0000256" key="6">
    <source>
        <dbReference type="SAM" id="SignalP"/>
    </source>
</evidence>
<sequence>MVYLQKPMASRWIYCLLFAFFSVSIALAGDHTAAKTQNQFHQDHRQAAKVIFNPVFNAGPMKDETDKARLYLAMNAKKFSLPETLDNLELVQIQNSLTGRHYRFQQILDGIVVEGAQIVVSIDRTSGDIYRVYNNTYPVKTNQKAPSVILNENDAYDIAWSHLKVHGPLMQAPQIEKVFVPVEQDFQLVYKTLLAVEAPNGYWAHVIDAVSGKIVSFEEERITRNHYETELPEYDGPVEHRQTAFKTYFAQAAYKANLTTPVAKGDTNGTAMVFDPDPRTTLNNATLEDTTDAAAFDAAYMQRNLLDLTNNAGTYSLVGPYVQIVDVEAPNVAPSTTTDGNWDFRRGNVAFNDAMTYFHLDQSQRYMQSLGFTGDNGIQELSIPVDANGWSGQDNSSFSPGTNTLSFGHGCVDDNEDADVILHEYGHAIHFGINSNNWSGGDTGGMGEGFGDYWAGSYSYATPNGPTFNPNWVFTWDGHNSCWGGRIMNDMDARYDHSLTYPAHREVGGTYSDHLWATPLFQAFLNLVQNHNVPREEVDRIVLEAHFGLAAGPKMRDLANATVQTANRLHPDGPHGQAFFDAFLHHGILEIARAQMTDSTWAISDGTGENGVPDPGETLTFDLSMVNGGTADASQISAVVSTQAPGVVIAEPNLTFPDMATGATGQATSSLTVTLDDSYTCGSGFQLSMEVTFDDGSGRGAVTTTITHDVTVGTPVGFGGNATVDTAIPDDTAAGLTSTFDVTGATGSVSENMQVAINITHTWRGDLIVTLTSPAGTTVTLHNRTGSSADDLIGTFGDDLPTAEPLSGFAGEDPNGTWTLTVSDNANLDTGTFNSWGINDISDYICTRPNCAATATATATVTTICAGFPLQLGVTFDGMGESPEIRWSNPELLDDAASATPMATLTETTTFTVSLDGDNCQAVSQVTIEVTPGLEGIIPYWFADEYYAPADLDGDTYHTVLDMIMRSNSCASDPL</sequence>
<dbReference type="Pfam" id="PF01483">
    <property type="entry name" value="P_proprotein"/>
    <property type="match status" value="1"/>
</dbReference>
<evidence type="ECO:0000256" key="2">
    <source>
        <dbReference type="ARBA" id="ARBA00022723"/>
    </source>
</evidence>
<dbReference type="AlphaFoldDB" id="A0A8J7PZQ7"/>
<evidence type="ECO:0000313" key="8">
    <source>
        <dbReference type="EMBL" id="MBO1317722.1"/>
    </source>
</evidence>
<reference evidence="8" key="1">
    <citation type="submission" date="2021-03" db="EMBL/GenBank/DDBJ databases">
        <authorList>
            <person name="Wang G."/>
        </authorList>
    </citation>
    <scope>NUCLEOTIDE SEQUENCE</scope>
    <source>
        <strain evidence="8">KCTC 12899</strain>
    </source>
</reference>
<evidence type="ECO:0000259" key="7">
    <source>
        <dbReference type="PROSITE" id="PS51829"/>
    </source>
</evidence>
<protein>
    <submittedName>
        <fullName evidence="8">Proprotein convertase P-domain-containing protein</fullName>
    </submittedName>
</protein>
<dbReference type="SUPFAM" id="SSF49785">
    <property type="entry name" value="Galactose-binding domain-like"/>
    <property type="match status" value="1"/>
</dbReference>
<keyword evidence="4" id="KW-0862">Zinc</keyword>
<feature type="domain" description="P/Homo B" evidence="7">
    <location>
        <begin position="711"/>
        <end position="849"/>
    </location>
</feature>
<keyword evidence="3" id="KW-0378">Hydrolase</keyword>
<dbReference type="InterPro" id="IPR002884">
    <property type="entry name" value="P_dom"/>
</dbReference>
<evidence type="ECO:0000313" key="9">
    <source>
        <dbReference type="Proteomes" id="UP000664417"/>
    </source>
</evidence>
<keyword evidence="2" id="KW-0479">Metal-binding</keyword>
<dbReference type="PANTHER" id="PTHR33794:SF1">
    <property type="entry name" value="BACILLOLYSIN"/>
    <property type="match status" value="1"/>
</dbReference>
<organism evidence="8 9">
    <name type="scientific">Acanthopleuribacter pedis</name>
    <dbReference type="NCBI Taxonomy" id="442870"/>
    <lineage>
        <taxon>Bacteria</taxon>
        <taxon>Pseudomonadati</taxon>
        <taxon>Acidobacteriota</taxon>
        <taxon>Holophagae</taxon>
        <taxon>Acanthopleuribacterales</taxon>
        <taxon>Acanthopleuribacteraceae</taxon>
        <taxon>Acanthopleuribacter</taxon>
    </lineage>
</organism>
<evidence type="ECO:0000256" key="1">
    <source>
        <dbReference type="ARBA" id="ARBA00022670"/>
    </source>
</evidence>
<name>A0A8J7PZQ7_9BACT</name>
<dbReference type="EMBL" id="JAFREP010000003">
    <property type="protein sequence ID" value="MBO1317722.1"/>
    <property type="molecule type" value="Genomic_DNA"/>
</dbReference>
<evidence type="ECO:0000256" key="3">
    <source>
        <dbReference type="ARBA" id="ARBA00022801"/>
    </source>
</evidence>
<evidence type="ECO:0000256" key="5">
    <source>
        <dbReference type="ARBA" id="ARBA00023049"/>
    </source>
</evidence>
<keyword evidence="1" id="KW-0645">Protease</keyword>
<keyword evidence="5" id="KW-0482">Metalloprotease</keyword>